<feature type="region of interest" description="Disordered" evidence="8">
    <location>
        <begin position="1"/>
        <end position="162"/>
    </location>
</feature>
<evidence type="ECO:0000256" key="6">
    <source>
        <dbReference type="HAMAP-Rule" id="MF_03027"/>
    </source>
</evidence>
<dbReference type="InterPro" id="IPR036322">
    <property type="entry name" value="WD40_repeat_dom_sf"/>
</dbReference>
<keyword evidence="4" id="KW-0677">Repeat</keyword>
<feature type="compositionally biased region" description="Acidic residues" evidence="8">
    <location>
        <begin position="43"/>
        <end position="59"/>
    </location>
</feature>
<evidence type="ECO:0000256" key="2">
    <source>
        <dbReference type="ARBA" id="ARBA00022552"/>
    </source>
</evidence>
<evidence type="ECO:0000256" key="3">
    <source>
        <dbReference type="ARBA" id="ARBA00022574"/>
    </source>
</evidence>
<dbReference type="SUPFAM" id="SSF50978">
    <property type="entry name" value="WD40 repeat-like"/>
    <property type="match status" value="1"/>
</dbReference>
<feature type="compositionally biased region" description="Acidic residues" evidence="8">
    <location>
        <begin position="109"/>
        <end position="151"/>
    </location>
</feature>
<dbReference type="RefSeq" id="XP_010505764.1">
    <property type="nucleotide sequence ID" value="XM_010507462.2"/>
</dbReference>
<dbReference type="RefSeq" id="XP_019100545.1">
    <property type="nucleotide sequence ID" value="XM_019245000.1"/>
</dbReference>
<evidence type="ECO:0000256" key="1">
    <source>
        <dbReference type="ARBA" id="ARBA00022517"/>
    </source>
</evidence>
<evidence type="ECO:0000256" key="8">
    <source>
        <dbReference type="SAM" id="MobiDB-lite"/>
    </source>
</evidence>
<feature type="domain" description="BOP1 N-terminal" evidence="9">
    <location>
        <begin position="166"/>
        <end position="425"/>
    </location>
</feature>
<dbReference type="Proteomes" id="UP000694864">
    <property type="component" value="Chromosome 4"/>
</dbReference>
<reference evidence="10" key="1">
    <citation type="journal article" date="1997" name="Nucleic Acids Res.">
        <title>tRNAscan-SE: a program for improved detection of transfer RNA genes in genomic sequence.</title>
        <authorList>
            <person name="Lowe T.M."/>
            <person name="Eddy S.R."/>
        </authorList>
    </citation>
    <scope>NUCLEOTIDE SEQUENCE [LARGE SCALE GENOMIC DNA]</scope>
    <source>
        <strain evidence="10">r\DH55</strain>
    </source>
</reference>
<comment type="function">
    <text evidence="6">Required for maturation of ribosomal RNAs and formation of the large ribosomal subunit.</text>
</comment>
<reference evidence="11 12" key="3">
    <citation type="submission" date="2025-05" db="UniProtKB">
        <authorList>
            <consortium name="RefSeq"/>
        </authorList>
    </citation>
    <scope>IDENTIFICATION</scope>
    <source>
        <tissue evidence="11 12">Leaf</tissue>
    </source>
</reference>
<dbReference type="Pfam" id="PF00400">
    <property type="entry name" value="WD40"/>
    <property type="match status" value="3"/>
</dbReference>
<organism evidence="10 11">
    <name type="scientific">Camelina sativa</name>
    <name type="common">False flax</name>
    <name type="synonym">Myagrum sativum</name>
    <dbReference type="NCBI Taxonomy" id="90675"/>
    <lineage>
        <taxon>Eukaryota</taxon>
        <taxon>Viridiplantae</taxon>
        <taxon>Streptophyta</taxon>
        <taxon>Embryophyta</taxon>
        <taxon>Tracheophyta</taxon>
        <taxon>Spermatophyta</taxon>
        <taxon>Magnoliopsida</taxon>
        <taxon>eudicotyledons</taxon>
        <taxon>Gunneridae</taxon>
        <taxon>Pentapetalae</taxon>
        <taxon>rosids</taxon>
        <taxon>malvids</taxon>
        <taxon>Brassicales</taxon>
        <taxon>Brassicaceae</taxon>
        <taxon>Camelineae</taxon>
        <taxon>Camelina</taxon>
    </lineage>
</organism>
<dbReference type="InterPro" id="IPR015943">
    <property type="entry name" value="WD40/YVTN_repeat-like_dom_sf"/>
</dbReference>
<dbReference type="PROSITE" id="PS00678">
    <property type="entry name" value="WD_REPEATS_1"/>
    <property type="match status" value="1"/>
</dbReference>
<proteinExistence type="inferred from homology"/>
<feature type="compositionally biased region" description="Basic and acidic residues" evidence="8">
    <location>
        <begin position="7"/>
        <end position="19"/>
    </location>
</feature>
<dbReference type="InterPro" id="IPR028598">
    <property type="entry name" value="BOP1/Erb1"/>
</dbReference>
<evidence type="ECO:0000313" key="11">
    <source>
        <dbReference type="RefSeq" id="XP_010505764.1"/>
    </source>
</evidence>
<evidence type="ECO:0000256" key="4">
    <source>
        <dbReference type="ARBA" id="ARBA00022737"/>
    </source>
</evidence>
<dbReference type="PANTHER" id="PTHR17605">
    <property type="entry name" value="RIBOSOME BIOGENESIS PROTEIN BOP1 BLOCK OF PROLIFERATION 1 PROTEIN"/>
    <property type="match status" value="1"/>
</dbReference>
<protein>
    <recommendedName>
        <fullName evidence="6">Ribosome biogenesis protein BOP1 homolog</fullName>
    </recommendedName>
</protein>
<evidence type="ECO:0000313" key="10">
    <source>
        <dbReference type="Proteomes" id="UP000694864"/>
    </source>
</evidence>
<keyword evidence="3 7" id="KW-0853">WD repeat</keyword>
<dbReference type="PROSITE" id="PS50082">
    <property type="entry name" value="WD_REPEATS_2"/>
    <property type="match status" value="1"/>
</dbReference>
<dbReference type="Pfam" id="PF08145">
    <property type="entry name" value="BOP1NT"/>
    <property type="match status" value="1"/>
</dbReference>
<evidence type="ECO:0000256" key="7">
    <source>
        <dbReference type="PROSITE-ProRule" id="PRU00221"/>
    </source>
</evidence>
<comment type="subcellular location">
    <subcellularLocation>
        <location evidence="6">Nucleus</location>
        <location evidence="6">Nucleolus</location>
    </subcellularLocation>
    <subcellularLocation>
        <location evidence="6">Nucleus</location>
        <location evidence="6">Nucleoplasm</location>
    </subcellularLocation>
</comment>
<dbReference type="GeneID" id="104782512"/>
<gene>
    <name evidence="11 12" type="primary">LOC104782512</name>
</gene>
<name>A0ABM0YTT0_CAMSA</name>
<dbReference type="SMART" id="SM00320">
    <property type="entry name" value="WD40"/>
    <property type="match status" value="4"/>
</dbReference>
<sequence>MTKKSKGGKEDKKAIETKSKSVSGKSQKQKKPVEKEVEKEVKEEEELIQESGTDSDYDGDSLSGSLNSDDFNSDIFESEDDVTQGGTEEEDGGDGESSQDELLVHEGSIDNEDGDDGSEQIDSDNNEEEDGSDEGSDRDEAVEESDSSEDEVAPRNTVGDVPLKWYEDEKHIGYDITGKKITKKERQDKLDSFLASMDDSKNWRKIIDDYNDEEVELTKEESKMVRRLLKGKAPHADFDPYADYVDWFKWTDAIHPLSSAPEPKRRFIPSIWEAKKVVKLVRGIRMGLIKVAKPEEEPEEGPVPYLLWEPASTSDQKNKNLTYIPPPKLKLPGHEESYNPSLEYIPTEEEKASYELMFEEDRPKLIPTRFTSLRSIPAYGNALKESFERCLDLYLCPRIRKKRINIDPESLKPKLPSRKDLRPYPNSCYLEYKGHTGAVTSISTDSSGQWIASGSTDGSVRIWEVETGRCLKVWQFDEAIKFVAWNPLSSLPVLAIAMGRDLFFLNTELGNDEEQEVIKEMFHSGNIPEPEASVAAIVTWLQDELYGGIKIRHFKNISSIDWHRKGDYLSTVMASGETRGVVLHQLSKKKTQRLPFKIRGLPVCTLFHPSLSYIFVATRKDVRVYNLLKTGLATKKLETGMREISSMAIHPGGDNLIVGSKEGKMCWFDMDLSSKPYKTLKNHPKDITNVAVHRSYPLFASCSEDSTAYVFHGKVYNDLNQNPLIVPLEILRGHSIKGGVLDCKFHPRQPWLFTAGADSIIKLYCH</sequence>
<reference evidence="10" key="2">
    <citation type="journal article" date="2014" name="Nat. Commun.">
        <title>The emerging biofuel crop Camelina sativa retains a highly undifferentiated hexaploid genome structure.</title>
        <authorList>
            <person name="Kagale S."/>
            <person name="Koh C."/>
            <person name="Nixon J."/>
            <person name="Bollina V."/>
            <person name="Clarke W.E."/>
            <person name="Tuteja R."/>
            <person name="Spillane C."/>
            <person name="Robinson S.J."/>
            <person name="Links M.G."/>
            <person name="Clarke C."/>
            <person name="Higgins E.E."/>
            <person name="Huebert T."/>
            <person name="Sharpe A.G."/>
            <person name="Parkin I.A."/>
        </authorList>
    </citation>
    <scope>NUCLEOTIDE SEQUENCE [LARGE SCALE GENOMIC DNA]</scope>
    <source>
        <strain evidence="10">r\DH55</strain>
    </source>
</reference>
<keyword evidence="10" id="KW-1185">Reference proteome</keyword>
<evidence type="ECO:0000256" key="5">
    <source>
        <dbReference type="ARBA" id="ARBA00023242"/>
    </source>
</evidence>
<feature type="repeat" description="WD" evidence="7">
    <location>
        <begin position="432"/>
        <end position="473"/>
    </location>
</feature>
<dbReference type="PANTHER" id="PTHR17605:SF0">
    <property type="entry name" value="RIBOSOME BIOGENESIS PROTEIN BOP1"/>
    <property type="match status" value="1"/>
</dbReference>
<feature type="compositionally biased region" description="Basic and acidic residues" evidence="8">
    <location>
        <begin position="31"/>
        <end position="42"/>
    </location>
</feature>
<dbReference type="PROSITE" id="PS50294">
    <property type="entry name" value="WD_REPEATS_REGION"/>
    <property type="match status" value="1"/>
</dbReference>
<evidence type="ECO:0000313" key="12">
    <source>
        <dbReference type="RefSeq" id="XP_019100545.1"/>
    </source>
</evidence>
<keyword evidence="5 6" id="KW-0539">Nucleus</keyword>
<dbReference type="InterPro" id="IPR001680">
    <property type="entry name" value="WD40_rpt"/>
</dbReference>
<dbReference type="HAMAP" id="MF_03027">
    <property type="entry name" value="BOP1"/>
    <property type="match status" value="1"/>
</dbReference>
<dbReference type="InterPro" id="IPR019775">
    <property type="entry name" value="WD40_repeat_CS"/>
</dbReference>
<dbReference type="InterPro" id="IPR012953">
    <property type="entry name" value="BOP1_N_dom"/>
</dbReference>
<comment type="similarity">
    <text evidence="6">Belongs to the WD repeat BOP1/ERB1 family.</text>
</comment>
<keyword evidence="2 6" id="KW-0698">rRNA processing</keyword>
<keyword evidence="1 6" id="KW-0690">Ribosome biogenesis</keyword>
<dbReference type="SMART" id="SM01035">
    <property type="entry name" value="BOP1NT"/>
    <property type="match status" value="1"/>
</dbReference>
<feature type="compositionally biased region" description="Acidic residues" evidence="8">
    <location>
        <begin position="76"/>
        <end position="99"/>
    </location>
</feature>
<dbReference type="Gene3D" id="2.130.10.10">
    <property type="entry name" value="YVTN repeat-like/Quinoprotein amine dehydrogenase"/>
    <property type="match status" value="1"/>
</dbReference>
<accession>A0ABM0YTT0</accession>
<evidence type="ECO:0000259" key="9">
    <source>
        <dbReference type="SMART" id="SM01035"/>
    </source>
</evidence>
<feature type="compositionally biased region" description="Low complexity" evidence="8">
    <location>
        <begin position="60"/>
        <end position="74"/>
    </location>
</feature>